<evidence type="ECO:0000256" key="8">
    <source>
        <dbReference type="ARBA" id="ARBA00022801"/>
    </source>
</evidence>
<dbReference type="InterPro" id="IPR027417">
    <property type="entry name" value="P-loop_NTPase"/>
</dbReference>
<feature type="compositionally biased region" description="Polar residues" evidence="19">
    <location>
        <begin position="909"/>
        <end position="934"/>
    </location>
</feature>
<comment type="subcellular location">
    <subcellularLocation>
        <location evidence="2">Nucleus</location>
    </subcellularLocation>
</comment>
<dbReference type="GO" id="GO:0005634">
    <property type="term" value="C:nucleus"/>
    <property type="evidence" value="ECO:0007669"/>
    <property type="project" value="UniProtKB-SubCell"/>
</dbReference>
<dbReference type="InterPro" id="IPR014013">
    <property type="entry name" value="Helic_SF1/SF2_ATP-bd_DinG/Rad3"/>
</dbReference>
<evidence type="ECO:0000256" key="18">
    <source>
        <dbReference type="ARBA" id="ARBA00082714"/>
    </source>
</evidence>
<feature type="compositionally biased region" description="Basic and acidic residues" evidence="19">
    <location>
        <begin position="213"/>
        <end position="223"/>
    </location>
</feature>
<evidence type="ECO:0000256" key="7">
    <source>
        <dbReference type="ARBA" id="ARBA00022763"/>
    </source>
</evidence>
<proteinExistence type="inferred from homology"/>
<keyword evidence="21" id="KW-1185">Reference proteome</keyword>
<dbReference type="OrthoDB" id="19182at2759"/>
<dbReference type="RefSeq" id="XP_031560838.1">
    <property type="nucleotide sequence ID" value="XM_031704978.1"/>
</dbReference>
<dbReference type="KEGG" id="aten:116296872"/>
<evidence type="ECO:0000256" key="1">
    <source>
        <dbReference type="ARBA" id="ARBA00001966"/>
    </source>
</evidence>
<keyword evidence="9" id="KW-0347">Helicase</keyword>
<keyword evidence="8" id="KW-0378">Hydrolase</keyword>
<dbReference type="PANTHER" id="PTHR11472:SF47">
    <property type="entry name" value="FANCONI ANEMIA GROUP J PROTEIN"/>
    <property type="match status" value="1"/>
</dbReference>
<dbReference type="GO" id="GO:0043139">
    <property type="term" value="F:5'-3' DNA helicase activity"/>
    <property type="evidence" value="ECO:0007669"/>
    <property type="project" value="UniProtKB-EC"/>
</dbReference>
<accession>A0A6P8HZJ2</accession>
<feature type="region of interest" description="Disordered" evidence="19">
    <location>
        <begin position="909"/>
        <end position="957"/>
    </location>
</feature>
<evidence type="ECO:0000256" key="14">
    <source>
        <dbReference type="ARBA" id="ARBA00023235"/>
    </source>
</evidence>
<keyword evidence="12" id="KW-0411">Iron-sulfur</keyword>
<feature type="region of interest" description="Disordered" evidence="19">
    <location>
        <begin position="204"/>
        <end position="248"/>
    </location>
</feature>
<dbReference type="CDD" id="cd18788">
    <property type="entry name" value="SF2_C_XPD"/>
    <property type="match status" value="1"/>
</dbReference>
<keyword evidence="6" id="KW-0547">Nucleotide-binding</keyword>
<dbReference type="InterPro" id="IPR006555">
    <property type="entry name" value="ATP-dep_Helicase_C"/>
</dbReference>
<keyword evidence="15" id="KW-0539">Nucleus</keyword>
<dbReference type="GO" id="GO:0051539">
    <property type="term" value="F:4 iron, 4 sulfur cluster binding"/>
    <property type="evidence" value="ECO:0007669"/>
    <property type="project" value="UniProtKB-KW"/>
</dbReference>
<dbReference type="InterPro" id="IPR006554">
    <property type="entry name" value="Helicase-like_DEXD_c2"/>
</dbReference>
<keyword evidence="11" id="KW-0408">Iron</keyword>
<feature type="compositionally biased region" description="Polar residues" evidence="19">
    <location>
        <begin position="1254"/>
        <end position="1275"/>
    </location>
</feature>
<reference evidence="22" key="1">
    <citation type="submission" date="2025-08" db="UniProtKB">
        <authorList>
            <consortium name="RefSeq"/>
        </authorList>
    </citation>
    <scope>IDENTIFICATION</scope>
    <source>
        <tissue evidence="22">Tentacle</tissue>
    </source>
</reference>
<feature type="compositionally biased region" description="Basic and acidic residues" evidence="19">
    <location>
        <begin position="235"/>
        <end position="248"/>
    </location>
</feature>
<name>A0A6P8HZJ2_ACTTE</name>
<comment type="cofactor">
    <cofactor evidence="1">
        <name>[4Fe-4S] cluster</name>
        <dbReference type="ChEBI" id="CHEBI:49883"/>
    </cofactor>
</comment>
<dbReference type="Proteomes" id="UP000515163">
    <property type="component" value="Unplaced"/>
</dbReference>
<evidence type="ECO:0000313" key="21">
    <source>
        <dbReference type="Proteomes" id="UP000515163"/>
    </source>
</evidence>
<keyword evidence="4" id="KW-0004">4Fe-4S</keyword>
<dbReference type="SMART" id="SM00487">
    <property type="entry name" value="DEXDc"/>
    <property type="match status" value="1"/>
</dbReference>
<dbReference type="FunFam" id="3.40.50.300:FF:000731">
    <property type="entry name" value="Fanconi anemia group J protein homolog"/>
    <property type="match status" value="1"/>
</dbReference>
<dbReference type="PANTHER" id="PTHR11472">
    <property type="entry name" value="DNA REPAIR DEAD HELICASE RAD3/XP-D SUBFAMILY MEMBER"/>
    <property type="match status" value="1"/>
</dbReference>
<dbReference type="InParanoid" id="A0A6P8HZJ2"/>
<keyword evidence="7" id="KW-0227">DNA damage</keyword>
<dbReference type="GO" id="GO:1990918">
    <property type="term" value="P:double-strand break repair involved in meiotic recombination"/>
    <property type="evidence" value="ECO:0007669"/>
    <property type="project" value="TreeGrafter"/>
</dbReference>
<evidence type="ECO:0000256" key="2">
    <source>
        <dbReference type="ARBA" id="ARBA00004123"/>
    </source>
</evidence>
<comment type="catalytic activity">
    <reaction evidence="17">
        <text>ATP + H2O = ADP + phosphate + H(+)</text>
        <dbReference type="Rhea" id="RHEA:13065"/>
        <dbReference type="ChEBI" id="CHEBI:15377"/>
        <dbReference type="ChEBI" id="CHEBI:15378"/>
        <dbReference type="ChEBI" id="CHEBI:30616"/>
        <dbReference type="ChEBI" id="CHEBI:43474"/>
        <dbReference type="ChEBI" id="CHEBI:456216"/>
        <dbReference type="EC" id="5.6.2.3"/>
    </reaction>
</comment>
<dbReference type="GO" id="GO:0046872">
    <property type="term" value="F:metal ion binding"/>
    <property type="evidence" value="ECO:0007669"/>
    <property type="project" value="UniProtKB-KW"/>
</dbReference>
<sequence length="1697" mass="188069">MAEGVSYTIHGTKLFFPCKAYPTQLCMMDKIMKGLDRKQHCLLESPTGSGKSLALLCSCLAWQTFQYEKAKTQREEEAVCKASPAPGCCHSDNNSAPPTIKPEKTQVSTATGCCHSDNKSASPTIKPEKIQVVDLTINSPIKNLPRLPIEDSTPLKVATAEQKLNCDEEDDFKCENKRFRTPGTTTVVSKYLKSEIEDSRSYNADYNNATKNDPPEWKIELPNKESPCSSNETKSSGESDNKKNKKNVEQIRVPKIYFGTRTHKQVAQITRELGKTAYKDIKMCILASREHTCIHPRVSTGRNKNEECRKLLDNAVKGETCSYYPKATTLGNQANIKRLGLTSAWDIEDLTRVGKKLRACPYYAARELMKEADIVFCPYNYLIDPKIRQQMEIELKDQIVVLDEAHNVEDSARESASLTITAMDLKETMDDIDKMISWRIMPNNYQPLHLMCGNLMRWMTKNSEGRMKDRGFEQAVSVMSGTDILEGLREAGMTAGAYTMYQNLFGEIMAADRDPDMQYEKTSPSPHSIMILEGLFLVLGYIFGHDGKYLSDYRVTIQKTAVVVRGEKLPGMWKRAGYGTKKEWTYSLNFWCFNPAVVFSFIGSQARSIILTSGTLSPMSSFASELGVPFPIKLEANHVIANSQVWVGTLAVGPSNSPINASYRFSETFSFQDDIGNLLLEVCEKIPHGVLCFFPSYNMMDKVSRRWQSTGLWSKLLQKKLVLSEPRGGDKTDFDDVMHEFYQAIRRSEGEDDEGVDSDDEDYCVNTGGALFLAVCRGKVSEGLDFADNNARAVITVGIPFPNTKDLKVDLKRKYNDEHTSKRGLLNGSEWYEIQAFRALNQALGRCIRHKQDWGAILLVDERFSKMPRYSNSISKWVRQRIQHYKNFNQAIGSLKDFADARQLVPCPATQTPKVTPRKSLSSTADGSFLSDTSPNREEPGTPCVSTPLVPRNDFNATDSSVPNIYSRLSEQGNLQSSNAPSQVVNQSVDDILESSGDHSKQFISTPISHSKSLDQTKLMAPVDRMLVHTQQDGKKHSLPLVNNAIPVSYPNLVGQANPSGVNGPPRTAFGVNPTGIITAVNQVLNVNSQQGIVVPQQSAPVVNNINPQAVTPRLIFIPKNALGTPANAIPTIHVNSSIVPRPTAPGSRVQQVLFLTPVQLNNQGQPPRFVYTTPKTIAFTPNKNGPPTPATQNPPAAVSQVKESVIQGNVVKSPAKDAPRPACSVNADHSTRAVAVVKEYANPSEKREEERNISGQTDATDDTCSVSRSSGESNDNIEENSEGFVDRNQSTLESTCDEEEVERSKQPLNMQDVKSLELPYIPHQSKTKNIAKNNSNVIKEDKNDVEMRDFEFPESPDMFATPSPEAEQLESQTAEDKEHGSITATADTADAPVREGPGDELQALQNGESIPQMNNSGCSSGNPFGLGLTKPGTVEEVQSRAACRKEIEDANKEVSEENSDFENETSTTRKKMRVGLNPSSGSLKNTSRNSAIGDTNIKVQENEMTLKSDIPDEIKPVRRNLRRAAQRKGAKTTRSIDNRSDVKEDSIPTTSLCCKRCNAQIFQGVATQQTIQSQHLTNLYNKLVSMNPKTRLTKKRKREGSLDRRVWTVDKNDVGENVVAMADADQVPSQQDLLNALYVPSENHLYVPLQCSGCNTKSTPCFVIGVEIMSLSTHTTTTVNSSKEVYFFSEAVRTSS</sequence>
<dbReference type="InterPro" id="IPR014001">
    <property type="entry name" value="Helicase_ATP-bd"/>
</dbReference>
<dbReference type="Pfam" id="PF13307">
    <property type="entry name" value="Helicase_C_2"/>
    <property type="match status" value="1"/>
</dbReference>
<dbReference type="PROSITE" id="PS51193">
    <property type="entry name" value="HELICASE_ATP_BIND_2"/>
    <property type="match status" value="1"/>
</dbReference>
<evidence type="ECO:0000256" key="15">
    <source>
        <dbReference type="ARBA" id="ARBA00023242"/>
    </source>
</evidence>
<dbReference type="GO" id="GO:0005524">
    <property type="term" value="F:ATP binding"/>
    <property type="evidence" value="ECO:0007669"/>
    <property type="project" value="UniProtKB-KW"/>
</dbReference>
<evidence type="ECO:0000256" key="19">
    <source>
        <dbReference type="SAM" id="MobiDB-lite"/>
    </source>
</evidence>
<evidence type="ECO:0000256" key="5">
    <source>
        <dbReference type="ARBA" id="ARBA00022723"/>
    </source>
</evidence>
<protein>
    <recommendedName>
        <fullName evidence="16">DNA 5'-3' helicase</fullName>
        <ecNumber evidence="16">5.6.2.3</ecNumber>
    </recommendedName>
    <alternativeName>
        <fullName evidence="18">DNA 5'-3' helicase FANCJ</fullName>
    </alternativeName>
</protein>
<dbReference type="EC" id="5.6.2.3" evidence="16"/>
<feature type="compositionally biased region" description="Polar residues" evidence="19">
    <location>
        <begin position="1478"/>
        <end position="1491"/>
    </location>
</feature>
<keyword evidence="5" id="KW-0479">Metal-binding</keyword>
<evidence type="ECO:0000256" key="3">
    <source>
        <dbReference type="ARBA" id="ARBA00008792"/>
    </source>
</evidence>
<evidence type="ECO:0000256" key="16">
    <source>
        <dbReference type="ARBA" id="ARBA00044969"/>
    </source>
</evidence>
<keyword evidence="13" id="KW-0234">DNA repair</keyword>
<dbReference type="FunCoup" id="A0A6P8HZJ2">
    <property type="interactions" value="2041"/>
</dbReference>
<dbReference type="Pfam" id="PF06733">
    <property type="entry name" value="DEAD_2"/>
    <property type="match status" value="1"/>
</dbReference>
<evidence type="ECO:0000259" key="20">
    <source>
        <dbReference type="PROSITE" id="PS51193"/>
    </source>
</evidence>
<dbReference type="InterPro" id="IPR010614">
    <property type="entry name" value="RAD3-like_helicase_DEAD"/>
</dbReference>
<feature type="region of interest" description="Disordered" evidence="19">
    <location>
        <begin position="1240"/>
        <end position="1312"/>
    </location>
</feature>
<evidence type="ECO:0000256" key="9">
    <source>
        <dbReference type="ARBA" id="ARBA00022806"/>
    </source>
</evidence>
<dbReference type="SMART" id="SM00488">
    <property type="entry name" value="DEXDc2"/>
    <property type="match status" value="1"/>
</dbReference>
<evidence type="ECO:0000256" key="13">
    <source>
        <dbReference type="ARBA" id="ARBA00023204"/>
    </source>
</evidence>
<dbReference type="GO" id="GO:0003677">
    <property type="term" value="F:DNA binding"/>
    <property type="evidence" value="ECO:0007669"/>
    <property type="project" value="InterPro"/>
</dbReference>
<comment type="similarity">
    <text evidence="3">Belongs to the DEAD box helicase family. DEAH subfamily.</text>
</comment>
<dbReference type="SUPFAM" id="SSF52540">
    <property type="entry name" value="P-loop containing nucleoside triphosphate hydrolases"/>
    <property type="match status" value="2"/>
</dbReference>
<evidence type="ECO:0000256" key="12">
    <source>
        <dbReference type="ARBA" id="ARBA00023014"/>
    </source>
</evidence>
<gene>
    <name evidence="22" type="primary">LOC116296872</name>
</gene>
<dbReference type="SMART" id="SM00491">
    <property type="entry name" value="HELICc2"/>
    <property type="match status" value="1"/>
</dbReference>
<evidence type="ECO:0000256" key="10">
    <source>
        <dbReference type="ARBA" id="ARBA00022840"/>
    </source>
</evidence>
<keyword evidence="14" id="KW-0413">Isomerase</keyword>
<evidence type="ECO:0000256" key="11">
    <source>
        <dbReference type="ARBA" id="ARBA00023004"/>
    </source>
</evidence>
<dbReference type="GO" id="GO:0006289">
    <property type="term" value="P:nucleotide-excision repair"/>
    <property type="evidence" value="ECO:0007669"/>
    <property type="project" value="TreeGrafter"/>
</dbReference>
<feature type="region of interest" description="Disordered" evidence="19">
    <location>
        <begin position="1451"/>
        <end position="1491"/>
    </location>
</feature>
<feature type="compositionally biased region" description="Basic and acidic residues" evidence="19">
    <location>
        <begin position="1535"/>
        <end position="1544"/>
    </location>
</feature>
<dbReference type="GeneID" id="116296872"/>
<dbReference type="InterPro" id="IPR045028">
    <property type="entry name" value="DinG/Rad3-like"/>
</dbReference>
<organism evidence="21 22">
    <name type="scientific">Actinia tenebrosa</name>
    <name type="common">Australian red waratah sea anemone</name>
    <dbReference type="NCBI Taxonomy" id="6105"/>
    <lineage>
        <taxon>Eukaryota</taxon>
        <taxon>Metazoa</taxon>
        <taxon>Cnidaria</taxon>
        <taxon>Anthozoa</taxon>
        <taxon>Hexacorallia</taxon>
        <taxon>Actiniaria</taxon>
        <taxon>Actiniidae</taxon>
        <taxon>Actinia</taxon>
    </lineage>
</organism>
<dbReference type="GO" id="GO:0016818">
    <property type="term" value="F:hydrolase activity, acting on acid anhydrides, in phosphorus-containing anhydrides"/>
    <property type="evidence" value="ECO:0007669"/>
    <property type="project" value="InterPro"/>
</dbReference>
<feature type="region of interest" description="Disordered" evidence="19">
    <location>
        <begin position="1354"/>
        <end position="1383"/>
    </location>
</feature>
<evidence type="ECO:0000313" key="22">
    <source>
        <dbReference type="RefSeq" id="XP_031560838.1"/>
    </source>
</evidence>
<feature type="domain" description="Helicase ATP-binding" evidence="20">
    <location>
        <begin position="10"/>
        <end position="452"/>
    </location>
</feature>
<keyword evidence="10" id="KW-0067">ATP-binding</keyword>
<evidence type="ECO:0000256" key="6">
    <source>
        <dbReference type="ARBA" id="ARBA00022741"/>
    </source>
</evidence>
<evidence type="ECO:0000256" key="4">
    <source>
        <dbReference type="ARBA" id="ARBA00022485"/>
    </source>
</evidence>
<dbReference type="Gene3D" id="3.40.50.300">
    <property type="entry name" value="P-loop containing nucleotide triphosphate hydrolases"/>
    <property type="match status" value="3"/>
</dbReference>
<evidence type="ECO:0000256" key="17">
    <source>
        <dbReference type="ARBA" id="ARBA00048954"/>
    </source>
</evidence>
<feature type="region of interest" description="Disordered" evidence="19">
    <location>
        <begin position="1524"/>
        <end position="1544"/>
    </location>
</feature>